<dbReference type="Proteomes" id="UP000324222">
    <property type="component" value="Unassembled WGS sequence"/>
</dbReference>
<name>A0A5B7KCF0_PORTR</name>
<accession>A0A5B7KCF0</accession>
<comment type="caution">
    <text evidence="1">The sequence shown here is derived from an EMBL/GenBank/DDBJ whole genome shotgun (WGS) entry which is preliminary data.</text>
</comment>
<keyword evidence="2" id="KW-1185">Reference proteome</keyword>
<organism evidence="1 2">
    <name type="scientific">Portunus trituberculatus</name>
    <name type="common">Swimming crab</name>
    <name type="synonym">Neptunus trituberculatus</name>
    <dbReference type="NCBI Taxonomy" id="210409"/>
    <lineage>
        <taxon>Eukaryota</taxon>
        <taxon>Metazoa</taxon>
        <taxon>Ecdysozoa</taxon>
        <taxon>Arthropoda</taxon>
        <taxon>Crustacea</taxon>
        <taxon>Multicrustacea</taxon>
        <taxon>Malacostraca</taxon>
        <taxon>Eumalacostraca</taxon>
        <taxon>Eucarida</taxon>
        <taxon>Decapoda</taxon>
        <taxon>Pleocyemata</taxon>
        <taxon>Brachyura</taxon>
        <taxon>Eubrachyura</taxon>
        <taxon>Portunoidea</taxon>
        <taxon>Portunidae</taxon>
        <taxon>Portuninae</taxon>
        <taxon>Portunus</taxon>
    </lineage>
</organism>
<gene>
    <name evidence="1" type="ORF">E2C01_097838</name>
</gene>
<sequence>MPRYPTLRSP</sequence>
<proteinExistence type="predicted"/>
<reference evidence="1 2" key="1">
    <citation type="submission" date="2019-05" db="EMBL/GenBank/DDBJ databases">
        <title>Another draft genome of Portunus trituberculatus and its Hox gene families provides insights of decapod evolution.</title>
        <authorList>
            <person name="Jeong J.-H."/>
            <person name="Song I."/>
            <person name="Kim S."/>
            <person name="Choi T."/>
            <person name="Kim D."/>
            <person name="Ryu S."/>
            <person name="Kim W."/>
        </authorList>
    </citation>
    <scope>NUCLEOTIDE SEQUENCE [LARGE SCALE GENOMIC DNA]</scope>
    <source>
        <tissue evidence="1">Muscle</tissue>
    </source>
</reference>
<evidence type="ECO:0000313" key="2">
    <source>
        <dbReference type="Proteomes" id="UP000324222"/>
    </source>
</evidence>
<dbReference type="EMBL" id="VSRR010130673">
    <property type="protein sequence ID" value="MPD02265.1"/>
    <property type="molecule type" value="Genomic_DNA"/>
</dbReference>
<protein>
    <submittedName>
        <fullName evidence="1">Uncharacterized protein</fullName>
    </submittedName>
</protein>
<evidence type="ECO:0000313" key="1">
    <source>
        <dbReference type="EMBL" id="MPD02265.1"/>
    </source>
</evidence>